<proteinExistence type="predicted"/>
<sequence length="79" mass="8469">MDYHQRHPACLVAGEEECCSDMEGGGVCCSDGHCQFTSDRNQELLGIAPNPREESAAPAGMVSGVVRIRLAKCFPSGWV</sequence>
<gene>
    <name evidence="1" type="ORF">EVA_08995</name>
</gene>
<comment type="caution">
    <text evidence="1">The sequence shown here is derived from an EMBL/GenBank/DDBJ whole genome shotgun (WGS) entry which is preliminary data.</text>
</comment>
<name>J9GL55_9ZZZZ</name>
<dbReference type="AlphaFoldDB" id="J9GL55"/>
<evidence type="ECO:0000313" key="1">
    <source>
        <dbReference type="EMBL" id="EJX02898.1"/>
    </source>
</evidence>
<dbReference type="EMBL" id="AMCI01002371">
    <property type="protein sequence ID" value="EJX02898.1"/>
    <property type="molecule type" value="Genomic_DNA"/>
</dbReference>
<organism evidence="1">
    <name type="scientific">gut metagenome</name>
    <dbReference type="NCBI Taxonomy" id="749906"/>
    <lineage>
        <taxon>unclassified sequences</taxon>
        <taxon>metagenomes</taxon>
        <taxon>organismal metagenomes</taxon>
    </lineage>
</organism>
<accession>J9GL55</accession>
<protein>
    <submittedName>
        <fullName evidence="1">Uncharacterized protein</fullName>
    </submittedName>
</protein>
<reference evidence="1" key="1">
    <citation type="journal article" date="2012" name="PLoS ONE">
        <title>Gene sets for utilization of primary and secondary nutrition supplies in the distal gut of endangered iberian lynx.</title>
        <authorList>
            <person name="Alcaide M."/>
            <person name="Messina E."/>
            <person name="Richter M."/>
            <person name="Bargiela R."/>
            <person name="Peplies J."/>
            <person name="Huws S.A."/>
            <person name="Newbold C.J."/>
            <person name="Golyshin P.N."/>
            <person name="Simon M.A."/>
            <person name="Lopez G."/>
            <person name="Yakimov M.M."/>
            <person name="Ferrer M."/>
        </authorList>
    </citation>
    <scope>NUCLEOTIDE SEQUENCE</scope>
</reference>